<proteinExistence type="predicted"/>
<dbReference type="SMART" id="SM00181">
    <property type="entry name" value="EGF"/>
    <property type="match status" value="3"/>
</dbReference>
<dbReference type="PROSITE" id="PS01187">
    <property type="entry name" value="EGF_CA"/>
    <property type="match status" value="1"/>
</dbReference>
<keyword evidence="7 14" id="KW-0547">Nucleotide-binding</keyword>
<keyword evidence="9 14" id="KW-0067">ATP-binding</keyword>
<feature type="domain" description="Protein kinase" evidence="16">
    <location>
        <begin position="1028"/>
        <end position="1297"/>
    </location>
</feature>
<dbReference type="PROSITE" id="PS00108">
    <property type="entry name" value="PROTEIN_KINASE_ST"/>
    <property type="match status" value="2"/>
</dbReference>
<keyword evidence="10 15" id="KW-1133">Transmembrane helix</keyword>
<dbReference type="SUPFAM" id="SSF57184">
    <property type="entry name" value="Growth factor receptor domain"/>
    <property type="match status" value="1"/>
</dbReference>
<dbReference type="PANTHER" id="PTHR27005">
    <property type="entry name" value="WALL-ASSOCIATED RECEPTOR KINASE-LIKE 21"/>
    <property type="match status" value="1"/>
</dbReference>
<evidence type="ECO:0000259" key="16">
    <source>
        <dbReference type="PROSITE" id="PS50011"/>
    </source>
</evidence>
<evidence type="ECO:0000256" key="10">
    <source>
        <dbReference type="ARBA" id="ARBA00022989"/>
    </source>
</evidence>
<dbReference type="FunFam" id="3.30.200.20:FF:000043">
    <property type="entry name" value="Wall-associated receptor kinase 2"/>
    <property type="match status" value="1"/>
</dbReference>
<dbReference type="Pfam" id="PF13947">
    <property type="entry name" value="GUB_WAK_bind"/>
    <property type="match status" value="1"/>
</dbReference>
<keyword evidence="4" id="KW-0808">Transferase</keyword>
<dbReference type="Pfam" id="PF07714">
    <property type="entry name" value="PK_Tyr_Ser-Thr"/>
    <property type="match status" value="2"/>
</dbReference>
<dbReference type="InterPro" id="IPR000742">
    <property type="entry name" value="EGF"/>
</dbReference>
<dbReference type="SMART" id="SM00220">
    <property type="entry name" value="S_TKc"/>
    <property type="match status" value="2"/>
</dbReference>
<feature type="binding site" evidence="14">
    <location>
        <position position="346"/>
    </location>
    <ligand>
        <name>ATP</name>
        <dbReference type="ChEBI" id="CHEBI:30616"/>
    </ligand>
</feature>
<dbReference type="InterPro" id="IPR009030">
    <property type="entry name" value="Growth_fac_rcpt_cys_sf"/>
</dbReference>
<keyword evidence="11 15" id="KW-0472">Membrane</keyword>
<evidence type="ECO:0000256" key="14">
    <source>
        <dbReference type="PROSITE-ProRule" id="PRU10141"/>
    </source>
</evidence>
<evidence type="ECO:0000256" key="4">
    <source>
        <dbReference type="ARBA" id="ARBA00022679"/>
    </source>
</evidence>
<dbReference type="CDD" id="cd00054">
    <property type="entry name" value="EGF_CA"/>
    <property type="match status" value="1"/>
</dbReference>
<reference evidence="17" key="1">
    <citation type="submission" date="2015-04" db="UniProtKB">
        <authorList>
            <consortium name="EnsemblPlants"/>
        </authorList>
    </citation>
    <scope>IDENTIFICATION</scope>
</reference>
<dbReference type="GO" id="GO:0030247">
    <property type="term" value="F:polysaccharide binding"/>
    <property type="evidence" value="ECO:0007669"/>
    <property type="project" value="InterPro"/>
</dbReference>
<dbReference type="eggNOG" id="ENOG502QQPF">
    <property type="taxonomic scope" value="Eukaryota"/>
</dbReference>
<accession>A0A0E0AX77</accession>
<evidence type="ECO:0000256" key="9">
    <source>
        <dbReference type="ARBA" id="ARBA00022840"/>
    </source>
</evidence>
<evidence type="ECO:0000313" key="17">
    <source>
        <dbReference type="EnsemblPlants" id="OGLUM08G20600.2"/>
    </source>
</evidence>
<evidence type="ECO:0000256" key="5">
    <source>
        <dbReference type="ARBA" id="ARBA00022692"/>
    </source>
</evidence>
<feature type="binding site" evidence="14">
    <location>
        <position position="1056"/>
    </location>
    <ligand>
        <name>ATP</name>
        <dbReference type="ChEBI" id="CHEBI:30616"/>
    </ligand>
</feature>
<evidence type="ECO:0000256" key="2">
    <source>
        <dbReference type="ARBA" id="ARBA00022527"/>
    </source>
</evidence>
<dbReference type="PROSITE" id="PS50011">
    <property type="entry name" value="PROTEIN_KINASE_DOM"/>
    <property type="match status" value="2"/>
</dbReference>
<keyword evidence="3" id="KW-0245">EGF-like domain</keyword>
<dbReference type="Gramene" id="OGLUM08G20600.2">
    <property type="protein sequence ID" value="OGLUM08G20600.2"/>
    <property type="gene ID" value="OGLUM08G20600"/>
</dbReference>
<evidence type="ECO:0000256" key="15">
    <source>
        <dbReference type="SAM" id="Phobius"/>
    </source>
</evidence>
<keyword evidence="12" id="KW-1015">Disulfide bond</keyword>
<sequence>MGGPYLLQWSNNVALVGCDTQVDLRGADQENTLISSCTAICPSDGQDGGTIVGAGGTGTCLGIGCCQATIVSGHASYGVQIHVLNGSSYSGRNSDYVYIVDQVFNYTLDMAFETSLPEALPAMLDWLISTNNSSCTSTGSAPECRSAHSFCQNYDHFSSNPSGYQCHCSKGYEGNPYVPGGCNDIDECKQPEKYSCYGGFCNNTHGNFDCQCSNGTIGDPFRKGGCIPITVMVNGPSKGFPGSSIGLVVGGCSVLLLLVLVAPFMIRKVRLHKMKKMKEKFFNENHGLLLQQLISRNTDFAERMIVTLEELEKATDNFDKTREVGNGGHGVVFKGILDLHVVAIKKSKIVVQREIDEFINELLGCCLETEVPLLVYEFISNGTLYQHLHVEGPVSLSWNNRLRIALEVAHALSYLHSAASMPIFHRDIKSSNILLDNNLTAKISDFGASRYIPMDQTGITTVVQGTMGYLDPMYYYTGRLTDKSDVFSFGVLLVELLTRKKPIVYRFGDGDSLVSHFISLFKSHDVADIIDPQVMEEESGEVSEVAALAAICTKLKASERPSMREVEMALEYLVQKRGCGHGFDLISKLPISIGIVGSIICCSYHIHTEMVRMVVSSRRVHAQLLILQLLAAVVAAADELAVPPAKKIKSCTTRCGNISIEYPFGVEPGCYHAVGFNLTCDHSYHPPRLFLGDGTVLDISIPNGTVRINSGRINLKNNDRGSANGTWGGGLPDGGPFFLSESESSLLLMGCDSQVVVRELGGNHTLLASCSVICPSLSLQRGFFQIFRTSACSGIGCCQTNIIFGYSTYLIQNHKVDQSLDASYSEIYLVDQGFNPNSDEDPQALPALLEWVISKSTSNCPRNSSASECRSAHSSCRDTDAWAHKGYRCECSDGYQGNPYIIDGCKVTRKEDIIVGAKMASRATLLSQTDAKTQRCIHAMESAEIRVGHFIVNVKMEHMGIPLKRGCITSKNSLTARVVKQRRDKKLKEKFFKQNHGLLLQQLISKNTDFGERMIITLEELQKATNNFDRSRQVGDGGHGVVFKGILDLNVVAIKKSKIIVQREIGEFINEVAILSQINHRNVVKLLGCCLETEVPLLVYEFISHGTLYHHLHIDGPISLSWGDRLRISLEVARALSYLHSASSMPIYHRDIKSSNILLDDSLTAKVSDFGASKYTPIDRSEITTAVQGTIGYLDPMYYYIGRLTDKSDVFSFGVVLVELLTRKKPVADTFDGDSLVSHFVSLLSEGNLINIIDPQVKEEEDGEVHEVAALAALCTKLKGEERPSMREVEMALENILSKKGPFHKGNRESSRPSKNQISALYMSIEGVATEAIYQLGNNKTEANLTDRVGTSYN</sequence>
<reference evidence="17" key="2">
    <citation type="submission" date="2018-05" db="EMBL/GenBank/DDBJ databases">
        <title>OgluRS3 (Oryza glumaepatula Reference Sequence Version 3).</title>
        <authorList>
            <person name="Zhang J."/>
            <person name="Kudrna D."/>
            <person name="Lee S."/>
            <person name="Talag J."/>
            <person name="Welchert J."/>
            <person name="Wing R.A."/>
        </authorList>
    </citation>
    <scope>NUCLEOTIDE SEQUENCE [LARGE SCALE GENOMIC DNA]</scope>
</reference>
<evidence type="ECO:0000256" key="3">
    <source>
        <dbReference type="ARBA" id="ARBA00022536"/>
    </source>
</evidence>
<dbReference type="InterPro" id="IPR011009">
    <property type="entry name" value="Kinase-like_dom_sf"/>
</dbReference>
<evidence type="ECO:0000256" key="8">
    <source>
        <dbReference type="ARBA" id="ARBA00022777"/>
    </source>
</evidence>
<comment type="subcellular location">
    <subcellularLocation>
        <location evidence="1">Membrane</location>
        <topology evidence="1">Single-pass type I membrane protein</topology>
    </subcellularLocation>
</comment>
<dbReference type="InterPro" id="IPR001245">
    <property type="entry name" value="Ser-Thr/Tyr_kinase_cat_dom"/>
</dbReference>
<dbReference type="GO" id="GO:0004674">
    <property type="term" value="F:protein serine/threonine kinase activity"/>
    <property type="evidence" value="ECO:0007669"/>
    <property type="project" value="UniProtKB-KW"/>
</dbReference>
<dbReference type="InterPro" id="IPR008271">
    <property type="entry name" value="Ser/Thr_kinase_AS"/>
</dbReference>
<keyword evidence="18" id="KW-1185">Reference proteome</keyword>
<dbReference type="PROSITE" id="PS00107">
    <property type="entry name" value="PROTEIN_KINASE_ATP"/>
    <property type="match status" value="2"/>
</dbReference>
<dbReference type="InterPro" id="IPR049883">
    <property type="entry name" value="NOTCH1_EGF-like"/>
</dbReference>
<keyword evidence="8" id="KW-0418">Kinase</keyword>
<dbReference type="InterPro" id="IPR017441">
    <property type="entry name" value="Protein_kinase_ATP_BS"/>
</dbReference>
<name>A0A0E0AX77_9ORYZ</name>
<dbReference type="InterPro" id="IPR025287">
    <property type="entry name" value="WAK_GUB"/>
</dbReference>
<dbReference type="EnsemblPlants" id="OGLUM08G20600.2">
    <property type="protein sequence ID" value="OGLUM08G20600.2"/>
    <property type="gene ID" value="OGLUM08G20600"/>
</dbReference>
<dbReference type="InterPro" id="IPR045274">
    <property type="entry name" value="WAK-like"/>
</dbReference>
<dbReference type="FunFam" id="1.10.510.10:FF:000084">
    <property type="entry name" value="Wall-associated receptor kinase 2"/>
    <property type="match status" value="2"/>
</dbReference>
<evidence type="ECO:0000256" key="7">
    <source>
        <dbReference type="ARBA" id="ARBA00022741"/>
    </source>
</evidence>
<dbReference type="InterPro" id="IPR001881">
    <property type="entry name" value="EGF-like_Ca-bd_dom"/>
</dbReference>
<organism evidence="17">
    <name type="scientific">Oryza glumipatula</name>
    <dbReference type="NCBI Taxonomy" id="40148"/>
    <lineage>
        <taxon>Eukaryota</taxon>
        <taxon>Viridiplantae</taxon>
        <taxon>Streptophyta</taxon>
        <taxon>Embryophyta</taxon>
        <taxon>Tracheophyta</taxon>
        <taxon>Spermatophyta</taxon>
        <taxon>Magnoliopsida</taxon>
        <taxon>Liliopsida</taxon>
        <taxon>Poales</taxon>
        <taxon>Poaceae</taxon>
        <taxon>BOP clade</taxon>
        <taxon>Oryzoideae</taxon>
        <taxon>Oryzeae</taxon>
        <taxon>Oryzinae</taxon>
        <taxon>Oryza</taxon>
    </lineage>
</organism>
<dbReference type="Gene3D" id="2.10.25.10">
    <property type="entry name" value="Laminin"/>
    <property type="match status" value="1"/>
</dbReference>
<dbReference type="SMART" id="SM00179">
    <property type="entry name" value="EGF_CA"/>
    <property type="match status" value="1"/>
</dbReference>
<dbReference type="GO" id="GO:0005524">
    <property type="term" value="F:ATP binding"/>
    <property type="evidence" value="ECO:0007669"/>
    <property type="project" value="UniProtKB-UniRule"/>
</dbReference>
<evidence type="ECO:0000256" key="6">
    <source>
        <dbReference type="ARBA" id="ARBA00022729"/>
    </source>
</evidence>
<dbReference type="Gene3D" id="3.30.200.20">
    <property type="entry name" value="Phosphorylase Kinase, domain 1"/>
    <property type="match status" value="2"/>
</dbReference>
<dbReference type="PANTHER" id="PTHR27005:SF10">
    <property type="entry name" value="OS08G0501500 PROTEIN"/>
    <property type="match status" value="1"/>
</dbReference>
<evidence type="ECO:0000256" key="1">
    <source>
        <dbReference type="ARBA" id="ARBA00004479"/>
    </source>
</evidence>
<dbReference type="SUPFAM" id="SSF56112">
    <property type="entry name" value="Protein kinase-like (PK-like)"/>
    <property type="match status" value="2"/>
</dbReference>
<keyword evidence="2" id="KW-0723">Serine/threonine-protein kinase</keyword>
<evidence type="ECO:0000256" key="12">
    <source>
        <dbReference type="ARBA" id="ARBA00023157"/>
    </source>
</evidence>
<dbReference type="Gene3D" id="1.10.510.10">
    <property type="entry name" value="Transferase(Phosphotransferase) domain 1"/>
    <property type="match status" value="2"/>
</dbReference>
<dbReference type="GO" id="GO:0005886">
    <property type="term" value="C:plasma membrane"/>
    <property type="evidence" value="ECO:0007669"/>
    <property type="project" value="TreeGrafter"/>
</dbReference>
<dbReference type="InterPro" id="IPR000719">
    <property type="entry name" value="Prot_kinase_dom"/>
</dbReference>
<protein>
    <recommendedName>
        <fullName evidence="16">Protein kinase domain-containing protein</fullName>
    </recommendedName>
</protein>
<keyword evidence="13" id="KW-0325">Glycoprotein</keyword>
<keyword evidence="5 15" id="KW-0812">Transmembrane</keyword>
<dbReference type="STRING" id="40148.A0A0E0AX77"/>
<evidence type="ECO:0000256" key="11">
    <source>
        <dbReference type="ARBA" id="ARBA00023136"/>
    </source>
</evidence>
<evidence type="ECO:0000256" key="13">
    <source>
        <dbReference type="ARBA" id="ARBA00023180"/>
    </source>
</evidence>
<feature type="domain" description="Protein kinase" evidence="16">
    <location>
        <begin position="318"/>
        <end position="573"/>
    </location>
</feature>
<evidence type="ECO:0000313" key="18">
    <source>
        <dbReference type="Proteomes" id="UP000026961"/>
    </source>
</evidence>
<dbReference type="InterPro" id="IPR018097">
    <property type="entry name" value="EGF_Ca-bd_CS"/>
</dbReference>
<feature type="transmembrane region" description="Helical" evidence="15">
    <location>
        <begin position="245"/>
        <end position="266"/>
    </location>
</feature>
<dbReference type="GO" id="GO:0005509">
    <property type="term" value="F:calcium ion binding"/>
    <property type="evidence" value="ECO:0007669"/>
    <property type="project" value="InterPro"/>
</dbReference>
<keyword evidence="6" id="KW-0732">Signal</keyword>
<dbReference type="Proteomes" id="UP000026961">
    <property type="component" value="Chromosome 8"/>
</dbReference>
<dbReference type="Pfam" id="PF07645">
    <property type="entry name" value="EGF_CA"/>
    <property type="match status" value="1"/>
</dbReference>
<dbReference type="GO" id="GO:0007166">
    <property type="term" value="P:cell surface receptor signaling pathway"/>
    <property type="evidence" value="ECO:0007669"/>
    <property type="project" value="InterPro"/>
</dbReference>